<keyword evidence="1" id="KW-0472">Membrane</keyword>
<reference evidence="2 3" key="1">
    <citation type="journal article" date="2016" name="Nat. Commun.">
        <title>Thousands of microbial genomes shed light on interconnected biogeochemical processes in an aquifer system.</title>
        <authorList>
            <person name="Anantharaman K."/>
            <person name="Brown C.T."/>
            <person name="Hug L.A."/>
            <person name="Sharon I."/>
            <person name="Castelle C.J."/>
            <person name="Probst A.J."/>
            <person name="Thomas B.C."/>
            <person name="Singh A."/>
            <person name="Wilkins M.J."/>
            <person name="Karaoz U."/>
            <person name="Brodie E.L."/>
            <person name="Williams K.H."/>
            <person name="Hubbard S.S."/>
            <person name="Banfield J.F."/>
        </authorList>
    </citation>
    <scope>NUCLEOTIDE SEQUENCE [LARGE SCALE GENOMIC DNA]</scope>
</reference>
<evidence type="ECO:0000256" key="1">
    <source>
        <dbReference type="SAM" id="Phobius"/>
    </source>
</evidence>
<organism evidence="2 3">
    <name type="scientific">Candidatus Kerfeldbacteria bacterium RIFOXYB2_FULL_38_14</name>
    <dbReference type="NCBI Taxonomy" id="1798547"/>
    <lineage>
        <taxon>Bacteria</taxon>
        <taxon>Candidatus Kerfeldiibacteriota</taxon>
    </lineage>
</organism>
<dbReference type="AlphaFoldDB" id="A0A1G2BGE0"/>
<protein>
    <recommendedName>
        <fullName evidence="4">DUF11 domain-containing protein</fullName>
    </recommendedName>
</protein>
<name>A0A1G2BGE0_9BACT</name>
<proteinExistence type="predicted"/>
<evidence type="ECO:0008006" key="4">
    <source>
        <dbReference type="Google" id="ProtNLM"/>
    </source>
</evidence>
<keyword evidence="1" id="KW-1133">Transmembrane helix</keyword>
<dbReference type="Gene3D" id="2.60.40.1170">
    <property type="entry name" value="Mu homology domain, subdomain B"/>
    <property type="match status" value="1"/>
</dbReference>
<keyword evidence="1" id="KW-0812">Transmembrane</keyword>
<feature type="transmembrane region" description="Helical" evidence="1">
    <location>
        <begin position="53"/>
        <end position="78"/>
    </location>
</feature>
<dbReference type="Proteomes" id="UP000176420">
    <property type="component" value="Unassembled WGS sequence"/>
</dbReference>
<evidence type="ECO:0000313" key="2">
    <source>
        <dbReference type="EMBL" id="OGY88234.1"/>
    </source>
</evidence>
<comment type="caution">
    <text evidence="2">The sequence shown here is derived from an EMBL/GenBank/DDBJ whole genome shotgun (WGS) entry which is preliminary data.</text>
</comment>
<accession>A0A1G2BGE0</accession>
<dbReference type="EMBL" id="MHKI01000003">
    <property type="protein sequence ID" value="OGY88234.1"/>
    <property type="molecule type" value="Genomic_DNA"/>
</dbReference>
<evidence type="ECO:0000313" key="3">
    <source>
        <dbReference type="Proteomes" id="UP000176420"/>
    </source>
</evidence>
<gene>
    <name evidence="2" type="ORF">A2319_03525</name>
</gene>
<sequence>MNKPTSKQKFHHKHLPTFTRHTKWLGWKILHLYFPFVIHWLTDKYEGRRHHLVVDMIYSLTTFFLLATNLGIGVWYFLYYTPADIAANIMGPTEVVSGKDFDLSVLTENTGRTIHNATVDVYFPKNFISTTPKSEKGAYHFFLGELSRGELQNADLKGALFGNLDDEYTARIVISYQWAGKTQEAVVVHRFHIKNTTFKLGIDFPSTVTYGFPLEGKITYKNKSNYEQKNVQFVLDFPQDFIPQSFSYQDKPLLFNTEQQTVTLEQVPAHTAGRVIITGIFNESVDPRILSGDRKSDFTVSARSEVADLFLQTPTAFFHGKTLSAFSIVTPRLTASLTASAVVDFGRTINARAIVTNVGDVDLQNVKLQASFTGEAVQNSTARAQVLDGATWLSSNGGSGNLALPVLPVLLKGESRIFNIYIPTAVLDTQQAVSQITITGFGYSPDVQADIPMRAVSAETKYQSRVSLLASMLYYGPNGEEIGYGPYPPQAERPTALRLLLRMNNINNPLHNVTIKTQLPPEVEWTGQTSVAAGTTIYYYPENRTVEWHIANLPPQSEVYGGQFEVRFTPNKGETGFKPHLTGDVILTAIDGFTNGFISKNAGPIVLKDTVTP</sequence>